<dbReference type="PANTHER" id="PTHR43033:SF1">
    <property type="entry name" value="TRNA(ILE)-LYSIDINE SYNTHASE-RELATED"/>
    <property type="match status" value="1"/>
</dbReference>
<name>A0A445N3G5_9BACT</name>
<dbReference type="SUPFAM" id="SSF52402">
    <property type="entry name" value="Adenine nucleotide alpha hydrolases-like"/>
    <property type="match status" value="1"/>
</dbReference>
<evidence type="ECO:0000256" key="8">
    <source>
        <dbReference type="HAMAP-Rule" id="MF_01161"/>
    </source>
</evidence>
<comment type="similarity">
    <text evidence="8">Belongs to the tRNA(Ile)-lysidine synthase family.</text>
</comment>
<dbReference type="InterPro" id="IPR014729">
    <property type="entry name" value="Rossmann-like_a/b/a_fold"/>
</dbReference>
<dbReference type="SUPFAM" id="SSF82829">
    <property type="entry name" value="MesJ substrate recognition domain-like"/>
    <property type="match status" value="1"/>
</dbReference>
<keyword evidence="5 8" id="KW-0547">Nucleotide-binding</keyword>
<dbReference type="AlphaFoldDB" id="A0A445N3G5"/>
<dbReference type="PANTHER" id="PTHR43033">
    <property type="entry name" value="TRNA(ILE)-LYSIDINE SYNTHASE-RELATED"/>
    <property type="match status" value="1"/>
</dbReference>
<sequence>MTEIIAKVKKTISRFDMIRPKDRVVVAVSGGADSVCLLDILNRIKDDFEITLFVAHFDHGLRPAEDDEETAFVEALAGALDIPFVTQKAGLDISEGDGPLEERARAARYRFFDQVMDEFSAQRIAVGHTLNDQAETVIMRLMRGSGTTGLSAIPPVRDGRIIRPLIETGRKEIVRYLEKRGLKFVTDSSNLKTKYLRNRIRLELLPRLMEIQPRIIELLGQTAEIMRIEDQWMEAEAEKWLKESSHFVDFNEVVIPLSLFRNIPEALQQRVIRHALAKAAGNIRRISLRHIKAVNGIALGTRSCAALNLPKGLTITKSYDSLIFKTGDEKEEKGFCYTLDGPGRFFLNELDSSIILEETEEIMQPVKQVSLMTAFLDADLIKYPLTVRNLRPGDRFIPLGMSGHKKLKNFFIDLKIPANQRRRIPILTIDDTPIWICGYRIDDRYRVKSETGKVLKVTLNRQEPF</sequence>
<protein>
    <recommendedName>
        <fullName evidence="8">tRNA(Ile)-lysidine synthase</fullName>
        <ecNumber evidence="8">6.3.4.19</ecNumber>
    </recommendedName>
    <alternativeName>
        <fullName evidence="8">tRNA(Ile)-2-lysyl-cytidine synthase</fullName>
    </alternativeName>
    <alternativeName>
        <fullName evidence="8">tRNA(Ile)-lysidine synthetase</fullName>
    </alternativeName>
</protein>
<organism evidence="10">
    <name type="scientific">uncultured Desulfobacterium sp</name>
    <dbReference type="NCBI Taxonomy" id="201089"/>
    <lineage>
        <taxon>Bacteria</taxon>
        <taxon>Pseudomonadati</taxon>
        <taxon>Thermodesulfobacteriota</taxon>
        <taxon>Desulfobacteria</taxon>
        <taxon>Desulfobacterales</taxon>
        <taxon>Desulfobacteriaceae</taxon>
        <taxon>Desulfobacterium</taxon>
        <taxon>environmental samples</taxon>
    </lineage>
</organism>
<comment type="domain">
    <text evidence="8">The N-terminal region contains the highly conserved SGGXDS motif, predicted to be a P-loop motif involved in ATP binding.</text>
</comment>
<evidence type="ECO:0000256" key="4">
    <source>
        <dbReference type="ARBA" id="ARBA00022694"/>
    </source>
</evidence>
<keyword evidence="2 8" id="KW-0963">Cytoplasm</keyword>
<dbReference type="Pfam" id="PF09179">
    <property type="entry name" value="TilS"/>
    <property type="match status" value="1"/>
</dbReference>
<evidence type="ECO:0000256" key="2">
    <source>
        <dbReference type="ARBA" id="ARBA00022490"/>
    </source>
</evidence>
<comment type="catalytic activity">
    <reaction evidence="7 8">
        <text>cytidine(34) in tRNA(Ile2) + L-lysine + ATP = lysidine(34) in tRNA(Ile2) + AMP + diphosphate + H(+)</text>
        <dbReference type="Rhea" id="RHEA:43744"/>
        <dbReference type="Rhea" id="RHEA-COMP:10625"/>
        <dbReference type="Rhea" id="RHEA-COMP:10670"/>
        <dbReference type="ChEBI" id="CHEBI:15378"/>
        <dbReference type="ChEBI" id="CHEBI:30616"/>
        <dbReference type="ChEBI" id="CHEBI:32551"/>
        <dbReference type="ChEBI" id="CHEBI:33019"/>
        <dbReference type="ChEBI" id="CHEBI:82748"/>
        <dbReference type="ChEBI" id="CHEBI:83665"/>
        <dbReference type="ChEBI" id="CHEBI:456215"/>
        <dbReference type="EC" id="6.3.4.19"/>
    </reaction>
</comment>
<comment type="subcellular location">
    <subcellularLocation>
        <location evidence="1 8">Cytoplasm</location>
    </subcellularLocation>
</comment>
<dbReference type="Gene3D" id="3.30.465.60">
    <property type="match status" value="1"/>
</dbReference>
<dbReference type="InterPro" id="IPR012795">
    <property type="entry name" value="tRNA_Ile_lys_synt_N"/>
</dbReference>
<dbReference type="NCBIfam" id="TIGR02433">
    <property type="entry name" value="lysidine_TilS_C"/>
    <property type="match status" value="1"/>
</dbReference>
<dbReference type="NCBIfam" id="TIGR02432">
    <property type="entry name" value="lysidine_TilS_N"/>
    <property type="match status" value="1"/>
</dbReference>
<dbReference type="GO" id="GO:0005524">
    <property type="term" value="F:ATP binding"/>
    <property type="evidence" value="ECO:0007669"/>
    <property type="project" value="UniProtKB-UniRule"/>
</dbReference>
<dbReference type="InterPro" id="IPR015262">
    <property type="entry name" value="tRNA_Ile_lys_synt_subst-bd"/>
</dbReference>
<keyword evidence="3 8" id="KW-0436">Ligase</keyword>
<evidence type="ECO:0000256" key="5">
    <source>
        <dbReference type="ARBA" id="ARBA00022741"/>
    </source>
</evidence>
<dbReference type="Pfam" id="PF11734">
    <property type="entry name" value="TilS_C"/>
    <property type="match status" value="1"/>
</dbReference>
<proteinExistence type="inferred from homology"/>
<dbReference type="GO" id="GO:0005737">
    <property type="term" value="C:cytoplasm"/>
    <property type="evidence" value="ECO:0007669"/>
    <property type="project" value="UniProtKB-SubCell"/>
</dbReference>
<evidence type="ECO:0000256" key="7">
    <source>
        <dbReference type="ARBA" id="ARBA00048539"/>
    </source>
</evidence>
<dbReference type="InterPro" id="IPR011063">
    <property type="entry name" value="TilS/TtcA_N"/>
</dbReference>
<evidence type="ECO:0000256" key="1">
    <source>
        <dbReference type="ARBA" id="ARBA00004496"/>
    </source>
</evidence>
<dbReference type="GO" id="GO:0006400">
    <property type="term" value="P:tRNA modification"/>
    <property type="evidence" value="ECO:0007669"/>
    <property type="project" value="UniProtKB-UniRule"/>
</dbReference>
<evidence type="ECO:0000256" key="6">
    <source>
        <dbReference type="ARBA" id="ARBA00022840"/>
    </source>
</evidence>
<dbReference type="HAMAP" id="MF_01161">
    <property type="entry name" value="tRNA_Ile_lys_synt"/>
    <property type="match status" value="1"/>
</dbReference>
<comment type="function">
    <text evidence="8">Ligates lysine onto the cytidine present at position 34 of the AUA codon-specific tRNA(Ile) that contains the anticodon CAU, in an ATP-dependent manner. Cytidine is converted to lysidine, thus changing the amino acid specificity of the tRNA from methionine to isoleucine.</text>
</comment>
<feature type="domain" description="Lysidine-tRNA(Ile) synthetase C-terminal" evidence="9">
    <location>
        <begin position="385"/>
        <end position="457"/>
    </location>
</feature>
<dbReference type="CDD" id="cd01992">
    <property type="entry name" value="TilS_N"/>
    <property type="match status" value="1"/>
</dbReference>
<keyword evidence="4 8" id="KW-0819">tRNA processing</keyword>
<accession>A0A445N3G5</accession>
<dbReference type="EC" id="6.3.4.19" evidence="8"/>
<evidence type="ECO:0000256" key="3">
    <source>
        <dbReference type="ARBA" id="ARBA00022598"/>
    </source>
</evidence>
<feature type="binding site" evidence="8">
    <location>
        <begin position="29"/>
        <end position="34"/>
    </location>
    <ligand>
        <name>ATP</name>
        <dbReference type="ChEBI" id="CHEBI:30616"/>
    </ligand>
</feature>
<keyword evidence="6 8" id="KW-0067">ATP-binding</keyword>
<dbReference type="EMBL" id="OJIN01000232">
    <property type="protein sequence ID" value="SPD76234.1"/>
    <property type="molecule type" value="Genomic_DNA"/>
</dbReference>
<reference evidence="10" key="1">
    <citation type="submission" date="2018-01" db="EMBL/GenBank/DDBJ databases">
        <authorList>
            <person name="Regsiter A."/>
            <person name="William W."/>
        </authorList>
    </citation>
    <scope>NUCLEOTIDE SEQUENCE</scope>
    <source>
        <strain evidence="10">TRIP AH-1</strain>
    </source>
</reference>
<evidence type="ECO:0000313" key="10">
    <source>
        <dbReference type="EMBL" id="SPD76234.1"/>
    </source>
</evidence>
<gene>
    <name evidence="8 10" type="primary">tilS</name>
    <name evidence="10" type="ORF">PITCH_A860005</name>
</gene>
<dbReference type="SMART" id="SM00977">
    <property type="entry name" value="TilS_C"/>
    <property type="match status" value="1"/>
</dbReference>
<dbReference type="Gene3D" id="3.40.50.620">
    <property type="entry name" value="HUPs"/>
    <property type="match status" value="1"/>
</dbReference>
<dbReference type="Pfam" id="PF01171">
    <property type="entry name" value="ATP_bind_3"/>
    <property type="match status" value="1"/>
</dbReference>
<dbReference type="SUPFAM" id="SSF56037">
    <property type="entry name" value="PheT/TilS domain"/>
    <property type="match status" value="1"/>
</dbReference>
<dbReference type="InterPro" id="IPR012796">
    <property type="entry name" value="Lysidine-tRNA-synth_C"/>
</dbReference>
<dbReference type="GO" id="GO:0032267">
    <property type="term" value="F:tRNA(Ile)-lysidine synthase activity"/>
    <property type="evidence" value="ECO:0007669"/>
    <property type="project" value="UniProtKB-EC"/>
</dbReference>
<dbReference type="InterPro" id="IPR012094">
    <property type="entry name" value="tRNA_Ile_lys_synt"/>
</dbReference>
<evidence type="ECO:0000259" key="9">
    <source>
        <dbReference type="SMART" id="SM00977"/>
    </source>
</evidence>